<evidence type="ECO:0000313" key="2">
    <source>
        <dbReference type="Proteomes" id="UP000191931"/>
    </source>
</evidence>
<gene>
    <name evidence="1" type="ORF">MTBBW1_2720007</name>
</gene>
<organism evidence="1 2">
    <name type="scientific">Desulfamplus magnetovallimortis</name>
    <dbReference type="NCBI Taxonomy" id="1246637"/>
    <lineage>
        <taxon>Bacteria</taxon>
        <taxon>Pseudomonadati</taxon>
        <taxon>Thermodesulfobacteriota</taxon>
        <taxon>Desulfobacteria</taxon>
        <taxon>Desulfobacterales</taxon>
        <taxon>Desulfobacteraceae</taxon>
        <taxon>Desulfamplus</taxon>
    </lineage>
</organism>
<name>A0A1W1HF80_9BACT</name>
<dbReference type="AlphaFoldDB" id="A0A1W1HF80"/>
<protein>
    <submittedName>
        <fullName evidence="1">Uncharacterized protein</fullName>
    </submittedName>
</protein>
<accession>A0A1W1HF80</accession>
<dbReference type="Proteomes" id="UP000191931">
    <property type="component" value="Unassembled WGS sequence"/>
</dbReference>
<dbReference type="STRING" id="1246637.MTBBW1_2720007"/>
<sequence length="43" mass="5092">MQKVYSMREENNSEFFDHKKAITVAQRSNFGKAMEEVLIEELL</sequence>
<evidence type="ECO:0000313" key="1">
    <source>
        <dbReference type="EMBL" id="SLM31130.1"/>
    </source>
</evidence>
<reference evidence="1 2" key="1">
    <citation type="submission" date="2017-03" db="EMBL/GenBank/DDBJ databases">
        <authorList>
            <person name="Afonso C.L."/>
            <person name="Miller P.J."/>
            <person name="Scott M.A."/>
            <person name="Spackman E."/>
            <person name="Goraichik I."/>
            <person name="Dimitrov K.M."/>
            <person name="Suarez D.L."/>
            <person name="Swayne D.E."/>
        </authorList>
    </citation>
    <scope>NUCLEOTIDE SEQUENCE [LARGE SCALE GENOMIC DNA]</scope>
    <source>
        <strain evidence="1">PRJEB14757</strain>
    </source>
</reference>
<proteinExistence type="predicted"/>
<keyword evidence="2" id="KW-1185">Reference proteome</keyword>
<dbReference type="EMBL" id="FWEV01000193">
    <property type="protein sequence ID" value="SLM31130.1"/>
    <property type="molecule type" value="Genomic_DNA"/>
</dbReference>